<evidence type="ECO:0000256" key="2">
    <source>
        <dbReference type="SAM" id="Phobius"/>
    </source>
</evidence>
<proteinExistence type="predicted"/>
<evidence type="ECO:0000313" key="3">
    <source>
        <dbReference type="EMBL" id="CAD9480131.1"/>
    </source>
</evidence>
<feature type="region of interest" description="Disordered" evidence="1">
    <location>
        <begin position="38"/>
        <end position="61"/>
    </location>
</feature>
<gene>
    <name evidence="3" type="ORF">HTAM1171_LOCUS3440</name>
</gene>
<keyword evidence="2" id="KW-1133">Transmembrane helix</keyword>
<keyword evidence="2" id="KW-0472">Membrane</keyword>
<dbReference type="AlphaFoldDB" id="A0A7S2MFE8"/>
<feature type="transmembrane region" description="Helical" evidence="2">
    <location>
        <begin position="151"/>
        <end position="171"/>
    </location>
</feature>
<protein>
    <submittedName>
        <fullName evidence="3">Uncharacterized protein</fullName>
    </submittedName>
</protein>
<sequence>MSLHCCRNLAKGMLVSGNRFAASRGRYASFGVLQRNLSTPSADDAKNASPEKPAIADGPNDYGYTPGHDPRFIDNKPTLDYAIAMPRTFSAMRHEQILQLAAEGVPEARAEALVRNIMSVDRIEYDEAEKIMQDIGRANRQNMSLHHLPHGIGLVTAVTAGAVSLPLVFYFPVVNKFNELYVTTDIPEPQDLETWLEVGSWSWAWMEPVLGQISFVLLTAAFARAQMKNMGFQPYTNFMRERRAAQLVALYPQYDKKILSNFSRTDMLVQKPL</sequence>
<dbReference type="EMBL" id="HBGV01005733">
    <property type="protein sequence ID" value="CAD9480131.1"/>
    <property type="molecule type" value="Transcribed_RNA"/>
</dbReference>
<reference evidence="3" key="1">
    <citation type="submission" date="2021-01" db="EMBL/GenBank/DDBJ databases">
        <authorList>
            <person name="Corre E."/>
            <person name="Pelletier E."/>
            <person name="Niang G."/>
            <person name="Scheremetjew M."/>
            <person name="Finn R."/>
            <person name="Kale V."/>
            <person name="Holt S."/>
            <person name="Cochrane G."/>
            <person name="Meng A."/>
            <person name="Brown T."/>
            <person name="Cohen L."/>
        </authorList>
    </citation>
    <scope>NUCLEOTIDE SEQUENCE</scope>
    <source>
        <strain evidence="3">CCMP826</strain>
    </source>
</reference>
<accession>A0A7S2MFE8</accession>
<name>A0A7S2MFE8_9STRA</name>
<evidence type="ECO:0000256" key="1">
    <source>
        <dbReference type="SAM" id="MobiDB-lite"/>
    </source>
</evidence>
<organism evidence="3">
    <name type="scientific">Helicotheca tamesis</name>
    <dbReference type="NCBI Taxonomy" id="374047"/>
    <lineage>
        <taxon>Eukaryota</taxon>
        <taxon>Sar</taxon>
        <taxon>Stramenopiles</taxon>
        <taxon>Ochrophyta</taxon>
        <taxon>Bacillariophyta</taxon>
        <taxon>Mediophyceae</taxon>
        <taxon>Lithodesmiophycidae</taxon>
        <taxon>Lithodesmiales</taxon>
        <taxon>Lithodesmiaceae</taxon>
        <taxon>Helicotheca</taxon>
    </lineage>
</organism>
<feature type="transmembrane region" description="Helical" evidence="2">
    <location>
        <begin position="203"/>
        <end position="223"/>
    </location>
</feature>
<keyword evidence="2" id="KW-0812">Transmembrane</keyword>